<dbReference type="Proteomes" id="UP001163603">
    <property type="component" value="Chromosome 3"/>
</dbReference>
<dbReference type="EMBL" id="CM047738">
    <property type="protein sequence ID" value="KAJ0044784.1"/>
    <property type="molecule type" value="Genomic_DNA"/>
</dbReference>
<protein>
    <submittedName>
        <fullName evidence="1">Uncharacterized protein</fullName>
    </submittedName>
</protein>
<evidence type="ECO:0000313" key="2">
    <source>
        <dbReference type="Proteomes" id="UP001163603"/>
    </source>
</evidence>
<comment type="caution">
    <text evidence="1">The sequence shown here is derived from an EMBL/GenBank/DDBJ whole genome shotgun (WGS) entry which is preliminary data.</text>
</comment>
<evidence type="ECO:0000313" key="1">
    <source>
        <dbReference type="EMBL" id="KAJ0044784.1"/>
    </source>
</evidence>
<organism evidence="1 2">
    <name type="scientific">Pistacia integerrima</name>
    <dbReference type="NCBI Taxonomy" id="434235"/>
    <lineage>
        <taxon>Eukaryota</taxon>
        <taxon>Viridiplantae</taxon>
        <taxon>Streptophyta</taxon>
        <taxon>Embryophyta</taxon>
        <taxon>Tracheophyta</taxon>
        <taxon>Spermatophyta</taxon>
        <taxon>Magnoliopsida</taxon>
        <taxon>eudicotyledons</taxon>
        <taxon>Gunneridae</taxon>
        <taxon>Pentapetalae</taxon>
        <taxon>rosids</taxon>
        <taxon>malvids</taxon>
        <taxon>Sapindales</taxon>
        <taxon>Anacardiaceae</taxon>
        <taxon>Pistacia</taxon>
    </lineage>
</organism>
<proteinExistence type="predicted"/>
<keyword evidence="2" id="KW-1185">Reference proteome</keyword>
<reference evidence="2" key="1">
    <citation type="journal article" date="2023" name="G3 (Bethesda)">
        <title>Genome assembly and association tests identify interacting loci associated with vigor, precocity, and sex in interspecific pistachio rootstocks.</title>
        <authorList>
            <person name="Palmer W."/>
            <person name="Jacygrad E."/>
            <person name="Sagayaradj S."/>
            <person name="Cavanaugh K."/>
            <person name="Han R."/>
            <person name="Bertier L."/>
            <person name="Beede B."/>
            <person name="Kafkas S."/>
            <person name="Golino D."/>
            <person name="Preece J."/>
            <person name="Michelmore R."/>
        </authorList>
    </citation>
    <scope>NUCLEOTIDE SEQUENCE [LARGE SCALE GENOMIC DNA]</scope>
</reference>
<name>A0ACC0Z1V6_9ROSI</name>
<sequence>MDVSRKEVAPNQQTESLLSVGHNALIHKKAQISPHLYDLCHKCIGFLKLHSIIDGSTSSGCCTTTARSTRFRV</sequence>
<accession>A0ACC0Z1V6</accession>
<gene>
    <name evidence="1" type="ORF">Pint_06028</name>
</gene>